<dbReference type="SUPFAM" id="SSF53155">
    <property type="entry name" value="Methylated DNA-protein cysteine methyltransferase domain"/>
    <property type="match status" value="1"/>
</dbReference>
<dbReference type="CDD" id="cd06445">
    <property type="entry name" value="ATase"/>
    <property type="match status" value="1"/>
</dbReference>
<dbReference type="AlphaFoldDB" id="A0A4Z0D581"/>
<evidence type="ECO:0000259" key="10">
    <source>
        <dbReference type="Pfam" id="PF01035"/>
    </source>
</evidence>
<dbReference type="EMBL" id="SRIB01000010">
    <property type="protein sequence ID" value="TFZ39692.1"/>
    <property type="molecule type" value="Genomic_DNA"/>
</dbReference>
<evidence type="ECO:0000256" key="9">
    <source>
        <dbReference type="HAMAP-Rule" id="MF_00772"/>
    </source>
</evidence>
<evidence type="ECO:0000256" key="5">
    <source>
        <dbReference type="ARBA" id="ARBA00022679"/>
    </source>
</evidence>
<accession>A0A4Z0D581</accession>
<dbReference type="GO" id="GO:0005737">
    <property type="term" value="C:cytoplasm"/>
    <property type="evidence" value="ECO:0007669"/>
    <property type="project" value="UniProtKB-SubCell"/>
</dbReference>
<dbReference type="InterPro" id="IPR036388">
    <property type="entry name" value="WH-like_DNA-bd_sf"/>
</dbReference>
<comment type="catalytic activity">
    <reaction evidence="1 9">
        <text>a 4-O-methyl-thymidine in DNA + L-cysteinyl-[protein] = a thymidine in DNA + S-methyl-L-cysteinyl-[protein]</text>
        <dbReference type="Rhea" id="RHEA:53428"/>
        <dbReference type="Rhea" id="RHEA-COMP:10131"/>
        <dbReference type="Rhea" id="RHEA-COMP:10132"/>
        <dbReference type="Rhea" id="RHEA-COMP:13555"/>
        <dbReference type="Rhea" id="RHEA-COMP:13556"/>
        <dbReference type="ChEBI" id="CHEBI:29950"/>
        <dbReference type="ChEBI" id="CHEBI:82612"/>
        <dbReference type="ChEBI" id="CHEBI:137386"/>
        <dbReference type="ChEBI" id="CHEBI:137387"/>
        <dbReference type="EC" id="2.1.1.63"/>
    </reaction>
</comment>
<dbReference type="FunFam" id="1.10.10.10:FF:000214">
    <property type="entry name" value="Methylated-DNA--protein-cysteine methyltransferase"/>
    <property type="match status" value="1"/>
</dbReference>
<dbReference type="Proteomes" id="UP000298381">
    <property type="component" value="Unassembled WGS sequence"/>
</dbReference>
<evidence type="ECO:0000256" key="1">
    <source>
        <dbReference type="ARBA" id="ARBA00001286"/>
    </source>
</evidence>
<keyword evidence="3 9" id="KW-0963">Cytoplasm</keyword>
<comment type="miscellaneous">
    <text evidence="9">This enzyme catalyzes only one turnover and therefore is not strictly catalytic. According to one definition, an enzyme is a biocatalyst that acts repeatedly and over many reaction cycles.</text>
</comment>
<organism evidence="12 13">
    <name type="scientific">Soehngenia longivitae</name>
    <dbReference type="NCBI Taxonomy" id="2562294"/>
    <lineage>
        <taxon>Bacteria</taxon>
        <taxon>Bacillati</taxon>
        <taxon>Bacillota</taxon>
        <taxon>Tissierellia</taxon>
        <taxon>Tissierellales</taxon>
        <taxon>Tissierellaceae</taxon>
        <taxon>Soehngenia</taxon>
    </lineage>
</organism>
<evidence type="ECO:0000256" key="7">
    <source>
        <dbReference type="ARBA" id="ARBA00023204"/>
    </source>
</evidence>
<dbReference type="SUPFAM" id="SSF46767">
    <property type="entry name" value="Methylated DNA-protein cysteine methyltransferase, C-terminal domain"/>
    <property type="match status" value="1"/>
</dbReference>
<dbReference type="Gene3D" id="1.10.10.10">
    <property type="entry name" value="Winged helix-like DNA-binding domain superfamily/Winged helix DNA-binding domain"/>
    <property type="match status" value="1"/>
</dbReference>
<dbReference type="GO" id="GO:0006307">
    <property type="term" value="P:DNA alkylation repair"/>
    <property type="evidence" value="ECO:0007669"/>
    <property type="project" value="UniProtKB-UniRule"/>
</dbReference>
<dbReference type="InterPro" id="IPR036217">
    <property type="entry name" value="MethylDNA_cys_MeTrfase_DNAb"/>
</dbReference>
<comment type="caution">
    <text evidence="12">The sequence shown here is derived from an EMBL/GenBank/DDBJ whole genome shotgun (WGS) entry which is preliminary data.</text>
</comment>
<evidence type="ECO:0000256" key="2">
    <source>
        <dbReference type="ARBA" id="ARBA00008711"/>
    </source>
</evidence>
<dbReference type="HAMAP" id="MF_00772">
    <property type="entry name" value="OGT"/>
    <property type="match status" value="1"/>
</dbReference>
<comment type="function">
    <text evidence="9">Involved in the cellular defense against the biological effects of O6-methylguanine (O6-MeG) and O4-methylthymine (O4-MeT) in DNA. Repairs the methylated nucleobase in DNA by stoichiometrically transferring the methyl group to a cysteine residue in the enzyme. This is a suicide reaction: the enzyme is irreversibly inactivated.</text>
</comment>
<keyword evidence="5 9" id="KW-0808">Transferase</keyword>
<dbReference type="GO" id="GO:0003908">
    <property type="term" value="F:methylated-DNA-[protein]-cysteine S-methyltransferase activity"/>
    <property type="evidence" value="ECO:0007669"/>
    <property type="project" value="UniProtKB-UniRule"/>
</dbReference>
<feature type="active site" description="Nucleophile; methyl group acceptor" evidence="9">
    <location>
        <position position="125"/>
    </location>
</feature>
<evidence type="ECO:0000313" key="13">
    <source>
        <dbReference type="Proteomes" id="UP000298381"/>
    </source>
</evidence>
<evidence type="ECO:0000256" key="8">
    <source>
        <dbReference type="ARBA" id="ARBA00049348"/>
    </source>
</evidence>
<dbReference type="InterPro" id="IPR014048">
    <property type="entry name" value="MethylDNA_cys_MeTrfase_DNA-bd"/>
</dbReference>
<proteinExistence type="inferred from homology"/>
<keyword evidence="7 9" id="KW-0234">DNA repair</keyword>
<keyword evidence="4 9" id="KW-0489">Methyltransferase</keyword>
<comment type="catalytic activity">
    <reaction evidence="8 9">
        <text>a 6-O-methyl-2'-deoxyguanosine in DNA + L-cysteinyl-[protein] = S-methyl-L-cysteinyl-[protein] + a 2'-deoxyguanosine in DNA</text>
        <dbReference type="Rhea" id="RHEA:24000"/>
        <dbReference type="Rhea" id="RHEA-COMP:10131"/>
        <dbReference type="Rhea" id="RHEA-COMP:10132"/>
        <dbReference type="Rhea" id="RHEA-COMP:11367"/>
        <dbReference type="Rhea" id="RHEA-COMP:11368"/>
        <dbReference type="ChEBI" id="CHEBI:29950"/>
        <dbReference type="ChEBI" id="CHEBI:82612"/>
        <dbReference type="ChEBI" id="CHEBI:85445"/>
        <dbReference type="ChEBI" id="CHEBI:85448"/>
        <dbReference type="EC" id="2.1.1.63"/>
    </reaction>
</comment>
<keyword evidence="13" id="KW-1185">Reference proteome</keyword>
<protein>
    <recommendedName>
        <fullName evidence="9">Methylated-DNA--protein-cysteine methyltransferase</fullName>
        <ecNumber evidence="9">2.1.1.63</ecNumber>
    </recommendedName>
    <alternativeName>
        <fullName evidence="9">6-O-methylguanine-DNA methyltransferase</fullName>
        <shortName evidence="9">MGMT</shortName>
    </alternativeName>
    <alternativeName>
        <fullName evidence="9">O-6-methylguanine-DNA-alkyltransferase</fullName>
    </alternativeName>
</protein>
<evidence type="ECO:0000313" key="12">
    <source>
        <dbReference type="EMBL" id="TFZ39692.1"/>
    </source>
</evidence>
<dbReference type="EC" id="2.1.1.63" evidence="9"/>
<dbReference type="GO" id="GO:0032259">
    <property type="term" value="P:methylation"/>
    <property type="evidence" value="ECO:0007669"/>
    <property type="project" value="UniProtKB-KW"/>
</dbReference>
<dbReference type="PANTHER" id="PTHR10815">
    <property type="entry name" value="METHYLATED-DNA--PROTEIN-CYSTEINE METHYLTRANSFERASE"/>
    <property type="match status" value="1"/>
</dbReference>
<keyword evidence="6 9" id="KW-0227">DNA damage</keyword>
<evidence type="ECO:0000256" key="6">
    <source>
        <dbReference type="ARBA" id="ARBA00022763"/>
    </source>
</evidence>
<dbReference type="InterPro" id="IPR008332">
    <property type="entry name" value="MethylG_MeTrfase_N"/>
</dbReference>
<dbReference type="Pfam" id="PF01035">
    <property type="entry name" value="DNA_binding_1"/>
    <property type="match status" value="1"/>
</dbReference>
<dbReference type="Gene3D" id="3.30.160.70">
    <property type="entry name" value="Methylated DNA-protein cysteine methyltransferase domain"/>
    <property type="match status" value="1"/>
</dbReference>
<dbReference type="Pfam" id="PF02870">
    <property type="entry name" value="Methyltransf_1N"/>
    <property type="match status" value="1"/>
</dbReference>
<dbReference type="InterPro" id="IPR023546">
    <property type="entry name" value="MGMT"/>
</dbReference>
<dbReference type="RefSeq" id="WP_135271460.1">
    <property type="nucleotide sequence ID" value="NZ_SRIB01000010.1"/>
</dbReference>
<comment type="similarity">
    <text evidence="2 9">Belongs to the MGMT family.</text>
</comment>
<evidence type="ECO:0000259" key="11">
    <source>
        <dbReference type="Pfam" id="PF02870"/>
    </source>
</evidence>
<feature type="domain" description="Methylguanine DNA methyltransferase ribonuclease-like" evidence="11">
    <location>
        <begin position="8"/>
        <end position="70"/>
    </location>
</feature>
<dbReference type="PROSITE" id="PS00374">
    <property type="entry name" value="MGMT"/>
    <property type="match status" value="1"/>
</dbReference>
<comment type="subcellular location">
    <subcellularLocation>
        <location evidence="9">Cytoplasm</location>
    </subcellularLocation>
</comment>
<dbReference type="NCBIfam" id="TIGR00589">
    <property type="entry name" value="ogt"/>
    <property type="match status" value="1"/>
</dbReference>
<name>A0A4Z0D581_9FIRM</name>
<feature type="domain" description="Methylated-DNA-[protein]-cysteine S-methyltransferase DNA binding" evidence="10">
    <location>
        <begin position="74"/>
        <end position="153"/>
    </location>
</feature>
<reference evidence="12 13" key="1">
    <citation type="submission" date="2019-03" db="EMBL/GenBank/DDBJ databases">
        <title>Draft genome sequence data and analysis of a Fermenting Bacterium, Soehngenia longevitae strain 1933PT, isolated from petroleum reservoir in Azerbaijan.</title>
        <authorList>
            <person name="Grouzdev D.S."/>
            <person name="Bidzhieva S.K."/>
            <person name="Sokolova D.S."/>
            <person name="Tourova T.P."/>
            <person name="Poltaraus A.B."/>
            <person name="Nazina T.N."/>
        </authorList>
    </citation>
    <scope>NUCLEOTIDE SEQUENCE [LARGE SCALE GENOMIC DNA]</scope>
    <source>
        <strain evidence="12 13">1933P</strain>
    </source>
</reference>
<evidence type="ECO:0000256" key="3">
    <source>
        <dbReference type="ARBA" id="ARBA00022490"/>
    </source>
</evidence>
<dbReference type="OrthoDB" id="9802228at2"/>
<evidence type="ECO:0000256" key="4">
    <source>
        <dbReference type="ARBA" id="ARBA00022603"/>
    </source>
</evidence>
<sequence length="155" mass="18085">MPKYVFSFESKIGNLNIYETNRKIFRIEYNEEKIDKEYKFEMTPTIENAIRQIEEYLNGNRKIFTVPIELYGTEFQVKVWNELLKIPYGETKTYKEIAMNIENKKAYRAVGRANNKNPIPIIVPCHRVVGSDQSLVGYKGGLEIKKALLDIENAN</sequence>
<gene>
    <name evidence="12" type="ORF">E4100_07705</name>
</gene>
<dbReference type="PANTHER" id="PTHR10815:SF5">
    <property type="entry name" value="METHYLATED-DNA--PROTEIN-CYSTEINE METHYLTRANSFERASE"/>
    <property type="match status" value="1"/>
</dbReference>
<dbReference type="InterPro" id="IPR001497">
    <property type="entry name" value="MethylDNA_cys_MeTrfase_AS"/>
</dbReference>
<dbReference type="InterPro" id="IPR036631">
    <property type="entry name" value="MGMT_N_sf"/>
</dbReference>